<accession>A0AAE0P4S3</accession>
<name>A0AAE0P4S3_9PEZI</name>
<keyword evidence="10" id="KW-1185">Reference proteome</keyword>
<dbReference type="GO" id="GO:0052689">
    <property type="term" value="F:carboxylic ester hydrolase activity"/>
    <property type="evidence" value="ECO:0007669"/>
    <property type="project" value="UniProtKB-KW"/>
</dbReference>
<dbReference type="InterPro" id="IPR054579">
    <property type="entry name" value="GCE-like_dom"/>
</dbReference>
<comment type="catalytic activity">
    <reaction evidence="6">
        <text>a 4-O-methyl-alpha-D-glucuronosyl ester derivative + H2O = 4-O-methyl-alpha-D-glucuronate derivative + an alcohol + H(+)</text>
        <dbReference type="Rhea" id="RHEA:67452"/>
        <dbReference type="ChEBI" id="CHEBI:15377"/>
        <dbReference type="ChEBI" id="CHEBI:15378"/>
        <dbReference type="ChEBI" id="CHEBI:30879"/>
        <dbReference type="ChEBI" id="CHEBI:171667"/>
        <dbReference type="ChEBI" id="CHEBI:171668"/>
        <dbReference type="EC" id="3.1.1.117"/>
    </reaction>
    <physiologicalReaction direction="left-to-right" evidence="6">
        <dbReference type="Rhea" id="RHEA:67453"/>
    </physiologicalReaction>
</comment>
<evidence type="ECO:0000259" key="8">
    <source>
        <dbReference type="Pfam" id="PF22244"/>
    </source>
</evidence>
<reference evidence="9" key="1">
    <citation type="journal article" date="2023" name="Mol. Phylogenet. Evol.">
        <title>Genome-scale phylogeny and comparative genomics of the fungal order Sordariales.</title>
        <authorList>
            <person name="Hensen N."/>
            <person name="Bonometti L."/>
            <person name="Westerberg I."/>
            <person name="Brannstrom I.O."/>
            <person name="Guillou S."/>
            <person name="Cros-Aarteil S."/>
            <person name="Calhoun S."/>
            <person name="Haridas S."/>
            <person name="Kuo A."/>
            <person name="Mondo S."/>
            <person name="Pangilinan J."/>
            <person name="Riley R."/>
            <person name="LaButti K."/>
            <person name="Andreopoulos B."/>
            <person name="Lipzen A."/>
            <person name="Chen C."/>
            <person name="Yan M."/>
            <person name="Daum C."/>
            <person name="Ng V."/>
            <person name="Clum A."/>
            <person name="Steindorff A."/>
            <person name="Ohm R.A."/>
            <person name="Martin F."/>
            <person name="Silar P."/>
            <person name="Natvig D.O."/>
            <person name="Lalanne C."/>
            <person name="Gautier V."/>
            <person name="Ament-Velasquez S.L."/>
            <person name="Kruys A."/>
            <person name="Hutchinson M.I."/>
            <person name="Powell A.J."/>
            <person name="Barry K."/>
            <person name="Miller A.N."/>
            <person name="Grigoriev I.V."/>
            <person name="Debuchy R."/>
            <person name="Gladieux P."/>
            <person name="Hiltunen Thoren M."/>
            <person name="Johannesson H."/>
        </authorList>
    </citation>
    <scope>NUCLEOTIDE SEQUENCE</scope>
    <source>
        <strain evidence="9">CBS 232.78</strain>
    </source>
</reference>
<dbReference type="AlphaFoldDB" id="A0AAE0P4S3"/>
<feature type="domain" description="4-O-methyl-glucuronoyl methylesterase-like" evidence="8">
    <location>
        <begin position="56"/>
        <end position="123"/>
    </location>
</feature>
<reference evidence="9" key="2">
    <citation type="submission" date="2023-06" db="EMBL/GenBank/DDBJ databases">
        <authorList>
            <consortium name="Lawrence Berkeley National Laboratory"/>
            <person name="Haridas S."/>
            <person name="Hensen N."/>
            <person name="Bonometti L."/>
            <person name="Westerberg I."/>
            <person name="Brannstrom I.O."/>
            <person name="Guillou S."/>
            <person name="Cros-Aarteil S."/>
            <person name="Calhoun S."/>
            <person name="Kuo A."/>
            <person name="Mondo S."/>
            <person name="Pangilinan J."/>
            <person name="Riley R."/>
            <person name="LaButti K."/>
            <person name="Andreopoulos B."/>
            <person name="Lipzen A."/>
            <person name="Chen C."/>
            <person name="Yanf M."/>
            <person name="Daum C."/>
            <person name="Ng V."/>
            <person name="Clum A."/>
            <person name="Steindorff A."/>
            <person name="Ohm R."/>
            <person name="Martin F."/>
            <person name="Silar P."/>
            <person name="Natvig D."/>
            <person name="Lalanne C."/>
            <person name="Gautier V."/>
            <person name="Ament-velasquez S.L."/>
            <person name="Kruys A."/>
            <person name="Hutchinson M.I."/>
            <person name="Powell A.J."/>
            <person name="Barry K."/>
            <person name="Miller A.N."/>
            <person name="Grigoriev I.V."/>
            <person name="Debuchy R."/>
            <person name="Gladieux P."/>
            <person name="Thoren M.H."/>
            <person name="Johannesson H."/>
        </authorList>
    </citation>
    <scope>NUCLEOTIDE SEQUENCE</scope>
    <source>
        <strain evidence="9">CBS 232.78</strain>
    </source>
</reference>
<dbReference type="Proteomes" id="UP001285441">
    <property type="component" value="Unassembled WGS sequence"/>
</dbReference>
<protein>
    <recommendedName>
        <fullName evidence="7">(4-O-methyl)-D-glucuronate--lignin esterase</fullName>
        <ecNumber evidence="7">3.1.1.117</ecNumber>
    </recommendedName>
</protein>
<organism evidence="9 10">
    <name type="scientific">Podospora didyma</name>
    <dbReference type="NCBI Taxonomy" id="330526"/>
    <lineage>
        <taxon>Eukaryota</taxon>
        <taxon>Fungi</taxon>
        <taxon>Dikarya</taxon>
        <taxon>Ascomycota</taxon>
        <taxon>Pezizomycotina</taxon>
        <taxon>Sordariomycetes</taxon>
        <taxon>Sordariomycetidae</taxon>
        <taxon>Sordariales</taxon>
        <taxon>Podosporaceae</taxon>
        <taxon>Podospora</taxon>
    </lineage>
</organism>
<evidence type="ECO:0000313" key="9">
    <source>
        <dbReference type="EMBL" id="KAK3393403.1"/>
    </source>
</evidence>
<keyword evidence="3" id="KW-0732">Signal</keyword>
<dbReference type="EC" id="3.1.1.117" evidence="7"/>
<dbReference type="EMBL" id="JAULSW010000001">
    <property type="protein sequence ID" value="KAK3393403.1"/>
    <property type="molecule type" value="Genomic_DNA"/>
</dbReference>
<sequence>MPSYQSLILAVLGAVIENQANCQLASSCSAQYELGNLPPPPDSVTATISGNSMSLSIKVGSNSKTISVSITKPSNGGSAGGPAVIGVGGASIPSPNGVGKITFGNDAYAAQSSPSSHGTGWFLDQAASWLMPCFCNIDATFCVVCLTKHQEKKRAPRTPV</sequence>
<gene>
    <name evidence="9" type="ORF">B0H63DRAFT_505307</name>
</gene>
<evidence type="ECO:0000256" key="6">
    <source>
        <dbReference type="ARBA" id="ARBA00024511"/>
    </source>
</evidence>
<evidence type="ECO:0000256" key="7">
    <source>
        <dbReference type="ARBA" id="ARBA00026105"/>
    </source>
</evidence>
<keyword evidence="5" id="KW-0439">Lignin degradation</keyword>
<dbReference type="Pfam" id="PF22244">
    <property type="entry name" value="GCE_fung"/>
    <property type="match status" value="1"/>
</dbReference>
<keyword evidence="4" id="KW-0378">Hydrolase</keyword>
<evidence type="ECO:0000256" key="3">
    <source>
        <dbReference type="ARBA" id="ARBA00022729"/>
    </source>
</evidence>
<keyword evidence="2" id="KW-0719">Serine esterase</keyword>
<comment type="caution">
    <text evidence="9">The sequence shown here is derived from an EMBL/GenBank/DDBJ whole genome shotgun (WGS) entry which is preliminary data.</text>
</comment>
<comment type="similarity">
    <text evidence="1">Belongs to the carbohydrate esterase 15 (CE15) family.</text>
</comment>
<dbReference type="GO" id="GO:0046274">
    <property type="term" value="P:lignin catabolic process"/>
    <property type="evidence" value="ECO:0007669"/>
    <property type="project" value="UniProtKB-KW"/>
</dbReference>
<evidence type="ECO:0000313" key="10">
    <source>
        <dbReference type="Proteomes" id="UP001285441"/>
    </source>
</evidence>
<evidence type="ECO:0000256" key="1">
    <source>
        <dbReference type="ARBA" id="ARBA00010092"/>
    </source>
</evidence>
<evidence type="ECO:0000256" key="2">
    <source>
        <dbReference type="ARBA" id="ARBA00022487"/>
    </source>
</evidence>
<dbReference type="InterPro" id="IPR029058">
    <property type="entry name" value="AB_hydrolase_fold"/>
</dbReference>
<evidence type="ECO:0000256" key="4">
    <source>
        <dbReference type="ARBA" id="ARBA00022801"/>
    </source>
</evidence>
<proteinExistence type="inferred from homology"/>
<dbReference type="Gene3D" id="3.40.50.1820">
    <property type="entry name" value="alpha/beta hydrolase"/>
    <property type="match status" value="1"/>
</dbReference>
<evidence type="ECO:0000256" key="5">
    <source>
        <dbReference type="ARBA" id="ARBA00023185"/>
    </source>
</evidence>